<dbReference type="InterPro" id="IPR002132">
    <property type="entry name" value="Ribosomal_uL5"/>
</dbReference>
<keyword evidence="3 6" id="KW-0687">Ribonucleoprotein</keyword>
<dbReference type="PANTHER" id="PTHR11994">
    <property type="entry name" value="60S RIBOSOMAL PROTEIN L11-RELATED"/>
    <property type="match status" value="1"/>
</dbReference>
<dbReference type="STRING" id="3775.A0A1Q3CUF7"/>
<dbReference type="AlphaFoldDB" id="A0A1Q3CUF7"/>
<dbReference type="GO" id="GO:1990904">
    <property type="term" value="C:ribonucleoprotein complex"/>
    <property type="evidence" value="ECO:0007669"/>
    <property type="project" value="UniProtKB-KW"/>
</dbReference>
<dbReference type="Proteomes" id="UP000187406">
    <property type="component" value="Unassembled WGS sequence"/>
</dbReference>
<dbReference type="InterPro" id="IPR031309">
    <property type="entry name" value="Ribosomal_uL5_C"/>
</dbReference>
<accession>A0A1Q3CUF7</accession>
<comment type="similarity">
    <text evidence="1 6">Belongs to the universal ribosomal protein uL5 family.</text>
</comment>
<evidence type="ECO:0000256" key="2">
    <source>
        <dbReference type="ARBA" id="ARBA00022980"/>
    </source>
</evidence>
<organism evidence="10 11">
    <name type="scientific">Cephalotus follicularis</name>
    <name type="common">Albany pitcher plant</name>
    <dbReference type="NCBI Taxonomy" id="3775"/>
    <lineage>
        <taxon>Eukaryota</taxon>
        <taxon>Viridiplantae</taxon>
        <taxon>Streptophyta</taxon>
        <taxon>Embryophyta</taxon>
        <taxon>Tracheophyta</taxon>
        <taxon>Spermatophyta</taxon>
        <taxon>Magnoliopsida</taxon>
        <taxon>eudicotyledons</taxon>
        <taxon>Gunneridae</taxon>
        <taxon>Pentapetalae</taxon>
        <taxon>rosids</taxon>
        <taxon>fabids</taxon>
        <taxon>Oxalidales</taxon>
        <taxon>Cephalotaceae</taxon>
        <taxon>Cephalotus</taxon>
    </lineage>
</organism>
<name>A0A1Q3CUF7_CEPFO</name>
<dbReference type="SUPFAM" id="SSF55282">
    <property type="entry name" value="RL5-like"/>
    <property type="match status" value="1"/>
</dbReference>
<gene>
    <name evidence="10" type="ORF">CFOL_v3_27331</name>
</gene>
<dbReference type="Pfam" id="PF00281">
    <property type="entry name" value="Ribosomal_L5"/>
    <property type="match status" value="1"/>
</dbReference>
<evidence type="ECO:0000256" key="4">
    <source>
        <dbReference type="ARBA" id="ARBA00035210"/>
    </source>
</evidence>
<dbReference type="InParanoid" id="A0A1Q3CUF7"/>
<dbReference type="InterPro" id="IPR022803">
    <property type="entry name" value="Ribosomal_uL5_dom_sf"/>
</dbReference>
<feature type="domain" description="Large ribosomal subunit protein uL5 C-terminal" evidence="9">
    <location>
        <begin position="93"/>
        <end position="181"/>
    </location>
</feature>
<comment type="caution">
    <text evidence="10">The sequence shown here is derived from an EMBL/GenBank/DDBJ whole genome shotgun (WGS) entry which is preliminary data.</text>
</comment>
<feature type="non-terminal residue" evidence="10">
    <location>
        <position position="1"/>
    </location>
</feature>
<evidence type="ECO:0000259" key="9">
    <source>
        <dbReference type="Pfam" id="PF00673"/>
    </source>
</evidence>
<feature type="region of interest" description="Disordered" evidence="7">
    <location>
        <begin position="188"/>
        <end position="211"/>
    </location>
</feature>
<protein>
    <recommendedName>
        <fullName evidence="4">Large ribosomal subunit protein uL5c</fullName>
    </recommendedName>
    <alternativeName>
        <fullName evidence="5">50S ribosomal protein L5, chloroplastic</fullName>
    </alternativeName>
</protein>
<evidence type="ECO:0000256" key="5">
    <source>
        <dbReference type="ARBA" id="ARBA00035391"/>
    </source>
</evidence>
<dbReference type="InterPro" id="IPR031310">
    <property type="entry name" value="Ribosomal_uL5_N"/>
</dbReference>
<evidence type="ECO:0000256" key="6">
    <source>
        <dbReference type="RuleBase" id="RU003930"/>
    </source>
</evidence>
<dbReference type="OrthoDB" id="539541at2759"/>
<dbReference type="GO" id="GO:0006412">
    <property type="term" value="P:translation"/>
    <property type="evidence" value="ECO:0007669"/>
    <property type="project" value="InterPro"/>
</dbReference>
<dbReference type="GO" id="GO:0005840">
    <property type="term" value="C:ribosome"/>
    <property type="evidence" value="ECO:0007669"/>
    <property type="project" value="UniProtKB-KW"/>
</dbReference>
<reference evidence="11" key="1">
    <citation type="submission" date="2016-04" db="EMBL/GenBank/DDBJ databases">
        <title>Cephalotus genome sequencing.</title>
        <authorList>
            <person name="Fukushima K."/>
            <person name="Hasebe M."/>
            <person name="Fang X."/>
        </authorList>
    </citation>
    <scope>NUCLEOTIDE SEQUENCE [LARGE SCALE GENOMIC DNA]</scope>
    <source>
        <strain evidence="11">cv. St1</strain>
    </source>
</reference>
<evidence type="ECO:0000256" key="3">
    <source>
        <dbReference type="ARBA" id="ARBA00023274"/>
    </source>
</evidence>
<feature type="domain" description="Large ribosomal subunit protein uL5 N-terminal" evidence="8">
    <location>
        <begin position="36"/>
        <end position="79"/>
    </location>
</feature>
<keyword evidence="11" id="KW-1185">Reference proteome</keyword>
<dbReference type="PIRSF" id="PIRSF002161">
    <property type="entry name" value="Ribosomal_L5"/>
    <property type="match status" value="1"/>
</dbReference>
<evidence type="ECO:0000313" key="11">
    <source>
        <dbReference type="Proteomes" id="UP000187406"/>
    </source>
</evidence>
<dbReference type="Gene3D" id="3.30.1440.10">
    <property type="match status" value="1"/>
</dbReference>
<proteinExistence type="inferred from homology"/>
<evidence type="ECO:0000256" key="1">
    <source>
        <dbReference type="ARBA" id="ARBA00008553"/>
    </source>
</evidence>
<dbReference type="GO" id="GO:0003735">
    <property type="term" value="F:structural constituent of ribosome"/>
    <property type="evidence" value="ECO:0007669"/>
    <property type="project" value="InterPro"/>
</dbReference>
<evidence type="ECO:0000313" key="10">
    <source>
        <dbReference type="EMBL" id="GAV83886.1"/>
    </source>
</evidence>
<dbReference type="Pfam" id="PF00673">
    <property type="entry name" value="Ribosomal_L5_C"/>
    <property type="match status" value="1"/>
</dbReference>
<dbReference type="FunFam" id="3.30.1440.10:FF:000001">
    <property type="entry name" value="50S ribosomal protein L5"/>
    <property type="match status" value="1"/>
</dbReference>
<evidence type="ECO:0000259" key="8">
    <source>
        <dbReference type="Pfam" id="PF00281"/>
    </source>
</evidence>
<keyword evidence="2 6" id="KW-0689">Ribosomal protein</keyword>
<sequence>EKALLISSQNDMANRLKTTYMELIAPLLKEKFSYTNIHKVPKVEKIIVKCGVKDGAQNAKSLNLAMNDLAVITGQRPFAKTQERNSRVRDGPPLGVFVTLRGNVMYSFLDRLINLGDFQALTQNSFDGSGNYRIAVREQSVFPEIWYDALTEQRRMDICIRTTAETDQEAQMLLAFMGMPFGEGGGSTILTRSKKPVKHHFDSKSKGRGRR</sequence>
<evidence type="ECO:0000256" key="7">
    <source>
        <dbReference type="SAM" id="MobiDB-lite"/>
    </source>
</evidence>
<dbReference type="EMBL" id="BDDD01003038">
    <property type="protein sequence ID" value="GAV83886.1"/>
    <property type="molecule type" value="Genomic_DNA"/>
</dbReference>